<gene>
    <name evidence="2" type="ORF">IX84_05740</name>
</gene>
<dbReference type="PANTHER" id="PTHR31435:SF10">
    <property type="entry name" value="BSR4717 PROTEIN"/>
    <property type="match status" value="1"/>
</dbReference>
<dbReference type="OrthoDB" id="1120671at2"/>
<dbReference type="EMBL" id="JPOS01000012">
    <property type="protein sequence ID" value="KGE89244.1"/>
    <property type="molecule type" value="Genomic_DNA"/>
</dbReference>
<dbReference type="InterPro" id="IPR016181">
    <property type="entry name" value="Acyl_CoA_acyltransferase"/>
</dbReference>
<organism evidence="2 3">
    <name type="scientific">Phaeodactylibacter xiamenensis</name>
    <dbReference type="NCBI Taxonomy" id="1524460"/>
    <lineage>
        <taxon>Bacteria</taxon>
        <taxon>Pseudomonadati</taxon>
        <taxon>Bacteroidota</taxon>
        <taxon>Saprospiria</taxon>
        <taxon>Saprospirales</taxon>
        <taxon>Haliscomenobacteraceae</taxon>
        <taxon>Phaeodactylibacter</taxon>
    </lineage>
</organism>
<dbReference type="PROSITE" id="PS51729">
    <property type="entry name" value="GNAT_YJDJ"/>
    <property type="match status" value="1"/>
</dbReference>
<dbReference type="Gene3D" id="3.40.630.30">
    <property type="match status" value="1"/>
</dbReference>
<dbReference type="PANTHER" id="PTHR31435">
    <property type="entry name" value="PROTEIN NATD1"/>
    <property type="match status" value="1"/>
</dbReference>
<dbReference type="AlphaFoldDB" id="A0A098S9I8"/>
<protein>
    <recommendedName>
        <fullName evidence="1">N-acetyltransferase domain-containing protein</fullName>
    </recommendedName>
</protein>
<dbReference type="STRING" id="1524460.IX84_05740"/>
<dbReference type="Pfam" id="PF14542">
    <property type="entry name" value="Acetyltransf_CG"/>
    <property type="match status" value="1"/>
</dbReference>
<evidence type="ECO:0000313" key="3">
    <source>
        <dbReference type="Proteomes" id="UP000029736"/>
    </source>
</evidence>
<proteinExistence type="predicted"/>
<keyword evidence="3" id="KW-1185">Reference proteome</keyword>
<accession>A0A098S9I8</accession>
<comment type="caution">
    <text evidence="2">The sequence shown here is derived from an EMBL/GenBank/DDBJ whole genome shotgun (WGS) entry which is preliminary data.</text>
</comment>
<sequence>MKIDLTQHPVVHNPERRRFEVKIEEKTAVAEYIMTSQKLILSHTEVPRGLEGNGIGSHLAIAALIYARDNDLVVMPLCPYMAGYIARHPEWKAILAPGINVSE</sequence>
<dbReference type="InterPro" id="IPR031165">
    <property type="entry name" value="GNAT_YJDJ"/>
</dbReference>
<dbReference type="RefSeq" id="WP_044217216.1">
    <property type="nucleotide sequence ID" value="NZ_JBKAGJ010000001.1"/>
</dbReference>
<dbReference type="SUPFAM" id="SSF55729">
    <property type="entry name" value="Acyl-CoA N-acyltransferases (Nat)"/>
    <property type="match status" value="1"/>
</dbReference>
<reference evidence="2 3" key="1">
    <citation type="journal article" date="2014" name="Int. J. Syst. Evol. Microbiol.">
        <title>Phaeodactylibacter xiamenensis gen. nov., sp. nov., a member of the family Saprospiraceae isolated from the marine alga Phaeodactylum tricornutum.</title>
        <authorList>
            <person name="Chen Z.Jr."/>
            <person name="Lei X."/>
            <person name="Lai Q."/>
            <person name="Li Y."/>
            <person name="Zhang B."/>
            <person name="Zhang J."/>
            <person name="Zhang H."/>
            <person name="Yang L."/>
            <person name="Zheng W."/>
            <person name="Tian Y."/>
            <person name="Yu Z."/>
            <person name="Xu H.Jr."/>
            <person name="Zheng T."/>
        </authorList>
    </citation>
    <scope>NUCLEOTIDE SEQUENCE [LARGE SCALE GENOMIC DNA]</scope>
    <source>
        <strain evidence="2 3">KD52</strain>
    </source>
</reference>
<name>A0A098S9I8_9BACT</name>
<dbReference type="InterPro" id="IPR045057">
    <property type="entry name" value="Gcn5-rel_NAT"/>
</dbReference>
<evidence type="ECO:0000313" key="2">
    <source>
        <dbReference type="EMBL" id="KGE89244.1"/>
    </source>
</evidence>
<dbReference type="Proteomes" id="UP000029736">
    <property type="component" value="Unassembled WGS sequence"/>
</dbReference>
<evidence type="ECO:0000259" key="1">
    <source>
        <dbReference type="PROSITE" id="PS51729"/>
    </source>
</evidence>
<feature type="domain" description="N-acetyltransferase" evidence="1">
    <location>
        <begin position="11"/>
        <end position="96"/>
    </location>
</feature>